<dbReference type="EMBL" id="OUUZ01000009">
    <property type="protein sequence ID" value="SPQ22426.1"/>
    <property type="molecule type" value="Genomic_DNA"/>
</dbReference>
<dbReference type="SUPFAM" id="SSF52499">
    <property type="entry name" value="Isochorismatase-like hydrolases"/>
    <property type="match status" value="1"/>
</dbReference>
<dbReference type="Proteomes" id="UP000289323">
    <property type="component" value="Unassembled WGS sequence"/>
</dbReference>
<dbReference type="InterPro" id="IPR000868">
    <property type="entry name" value="Isochorismatase-like_dom"/>
</dbReference>
<comment type="similarity">
    <text evidence="1">Belongs to the isochorismatase family.</text>
</comment>
<organism evidence="3 4">
    <name type="scientific">Thermothielavioides terrestris</name>
    <dbReference type="NCBI Taxonomy" id="2587410"/>
    <lineage>
        <taxon>Eukaryota</taxon>
        <taxon>Fungi</taxon>
        <taxon>Dikarya</taxon>
        <taxon>Ascomycota</taxon>
        <taxon>Pezizomycotina</taxon>
        <taxon>Sordariomycetes</taxon>
        <taxon>Sordariomycetidae</taxon>
        <taxon>Sordariales</taxon>
        <taxon>Chaetomiaceae</taxon>
        <taxon>Thermothielavioides</taxon>
    </lineage>
</organism>
<name>A0A446BIW8_9PEZI</name>
<dbReference type="InterPro" id="IPR036380">
    <property type="entry name" value="Isochorismatase-like_sf"/>
</dbReference>
<sequence length="228" mass="24255">MAAPTPERRFKNPVVFICDIQEKFRPAIYEFDKVILTARKLLHAATALRIPIFVTTQNRARLGETVAELQPLLAAAGALVQADLDKTRFSMWLPAVASHPVFSFSSSSSATATTSPSSTATALTSPAEVVIAGIESHICVTQTALDLLAAGHRVYVLADGVSSAHREEVPVALARLRQAGAVVTTSESWLYECMGDAGVPEFKAVVKLVKETGPDTKAALQALVGSKI</sequence>
<gene>
    <name evidence="3" type="ORF">TT172_LOCUS4845</name>
</gene>
<dbReference type="Pfam" id="PF00857">
    <property type="entry name" value="Isochorismatase"/>
    <property type="match status" value="1"/>
</dbReference>
<evidence type="ECO:0000313" key="4">
    <source>
        <dbReference type="Proteomes" id="UP000289323"/>
    </source>
</evidence>
<dbReference type="Gene3D" id="3.40.50.850">
    <property type="entry name" value="Isochorismatase-like"/>
    <property type="match status" value="1"/>
</dbReference>
<evidence type="ECO:0000313" key="3">
    <source>
        <dbReference type="EMBL" id="SPQ22426.1"/>
    </source>
</evidence>
<evidence type="ECO:0000259" key="2">
    <source>
        <dbReference type="Pfam" id="PF00857"/>
    </source>
</evidence>
<proteinExistence type="inferred from homology"/>
<feature type="domain" description="Isochorismatase-like" evidence="2">
    <location>
        <begin position="14"/>
        <end position="187"/>
    </location>
</feature>
<protein>
    <submittedName>
        <fullName evidence="3">E081f798-e842-4239-bf93-281807b84529</fullName>
    </submittedName>
</protein>
<dbReference type="PANTHER" id="PTHR14119:SF3">
    <property type="entry name" value="ISOCHORISMATASE DOMAIN-CONTAINING PROTEIN 2"/>
    <property type="match status" value="1"/>
</dbReference>
<dbReference type="PANTHER" id="PTHR14119">
    <property type="entry name" value="HYDROLASE"/>
    <property type="match status" value="1"/>
</dbReference>
<dbReference type="AlphaFoldDB" id="A0A446BIW8"/>
<dbReference type="InterPro" id="IPR050993">
    <property type="entry name" value="Isochorismatase_domain"/>
</dbReference>
<accession>A0A446BIW8</accession>
<reference evidence="3 4" key="1">
    <citation type="submission" date="2018-04" db="EMBL/GenBank/DDBJ databases">
        <authorList>
            <person name="Huttner S."/>
            <person name="Dainat J."/>
        </authorList>
    </citation>
    <scope>NUCLEOTIDE SEQUENCE [LARGE SCALE GENOMIC DNA]</scope>
</reference>
<evidence type="ECO:0000256" key="1">
    <source>
        <dbReference type="ARBA" id="ARBA00006336"/>
    </source>
</evidence>